<dbReference type="SUPFAM" id="SSF55729">
    <property type="entry name" value="Acyl-CoA N-acyltransferases (Nat)"/>
    <property type="match status" value="1"/>
</dbReference>
<dbReference type="EMBL" id="NOIF01000120">
    <property type="protein sequence ID" value="OZS42850.1"/>
    <property type="molecule type" value="Genomic_DNA"/>
</dbReference>
<gene>
    <name evidence="2" type="ORF">ASV53_16290</name>
</gene>
<dbReference type="InterPro" id="IPR016181">
    <property type="entry name" value="Acyl_CoA_acyltransferase"/>
</dbReference>
<dbReference type="Proteomes" id="UP000215999">
    <property type="component" value="Unassembled WGS sequence"/>
</dbReference>
<name>A0ABX4FYE7_9GAMM</name>
<dbReference type="InterPro" id="IPR051531">
    <property type="entry name" value="N-acetyltransferase"/>
</dbReference>
<dbReference type="Gene3D" id="3.40.630.30">
    <property type="match status" value="1"/>
</dbReference>
<evidence type="ECO:0000313" key="2">
    <source>
        <dbReference type="EMBL" id="OZS42850.1"/>
    </source>
</evidence>
<sequence length="197" mass="22069">MESDREEAFTTARLNIEEYCPVASCVYSDLLDQVVAILSPNVVKSLPPYFSHVTSPQLAQQWLDKVSAESRLFIISHTEQARIIGFLFLYQESLVEPLIQPNRVSEKPNAKQISSLAHIGYLLNEADWGQGYATEFLLGFIAWSKDQPEIAGLIGGVEKDNVASTNLLERLGFIAQPTEEITSPVTFYQYSFKSDMS</sequence>
<reference evidence="2 3" key="1">
    <citation type="journal article" date="2016" name="Antonie Van Leeuwenhoek">
        <title>Photobacterium sanguinicancri sp. nov. isolated from marine animals.</title>
        <authorList>
            <person name="Gomez-Gil B."/>
            <person name="Roque A."/>
            <person name="Rotllant G."/>
            <person name="Romalde J.L."/>
            <person name="Doce A."/>
            <person name="Eggermont M."/>
            <person name="Defoirdt T."/>
        </authorList>
    </citation>
    <scope>NUCLEOTIDE SEQUENCE [LARGE SCALE GENOMIC DNA]</scope>
    <source>
        <strain evidence="2 3">CAIM 1827</strain>
    </source>
</reference>
<dbReference type="PANTHER" id="PTHR43792">
    <property type="entry name" value="GNAT FAMILY, PUTATIVE (AFU_ORTHOLOGUE AFUA_3G00765)-RELATED-RELATED"/>
    <property type="match status" value="1"/>
</dbReference>
<feature type="domain" description="N-acetyltransferase" evidence="1">
    <location>
        <begin position="32"/>
        <end position="173"/>
    </location>
</feature>
<keyword evidence="3" id="KW-1185">Reference proteome</keyword>
<dbReference type="InterPro" id="IPR000182">
    <property type="entry name" value="GNAT_dom"/>
</dbReference>
<proteinExistence type="predicted"/>
<dbReference type="Pfam" id="PF13302">
    <property type="entry name" value="Acetyltransf_3"/>
    <property type="match status" value="1"/>
</dbReference>
<evidence type="ECO:0000313" key="3">
    <source>
        <dbReference type="Proteomes" id="UP000215999"/>
    </source>
</evidence>
<protein>
    <submittedName>
        <fullName evidence="2">GNAT family N-acetyltransferase</fullName>
    </submittedName>
</protein>
<dbReference type="RefSeq" id="WP_094957853.1">
    <property type="nucleotide sequence ID" value="NZ_NOIF01000120.1"/>
</dbReference>
<organism evidence="2 3">
    <name type="scientific">Photobacterium sanguinicancri</name>
    <dbReference type="NCBI Taxonomy" id="875932"/>
    <lineage>
        <taxon>Bacteria</taxon>
        <taxon>Pseudomonadati</taxon>
        <taxon>Pseudomonadota</taxon>
        <taxon>Gammaproteobacteria</taxon>
        <taxon>Vibrionales</taxon>
        <taxon>Vibrionaceae</taxon>
        <taxon>Photobacterium</taxon>
    </lineage>
</organism>
<accession>A0ABX4FYE7</accession>
<comment type="caution">
    <text evidence="2">The sequence shown here is derived from an EMBL/GenBank/DDBJ whole genome shotgun (WGS) entry which is preliminary data.</text>
</comment>
<evidence type="ECO:0000259" key="1">
    <source>
        <dbReference type="Pfam" id="PF13302"/>
    </source>
</evidence>